<dbReference type="InterPro" id="IPR009071">
    <property type="entry name" value="HMG_box_dom"/>
</dbReference>
<feature type="region of interest" description="Disordered" evidence="4">
    <location>
        <begin position="24"/>
        <end position="66"/>
    </location>
</feature>
<dbReference type="EMBL" id="JANVFO010000077">
    <property type="protein sequence ID" value="KAJ3716726.1"/>
    <property type="molecule type" value="Genomic_DNA"/>
</dbReference>
<organism evidence="6 7">
    <name type="scientific">Lentinula guzmanii</name>
    <dbReference type="NCBI Taxonomy" id="2804957"/>
    <lineage>
        <taxon>Eukaryota</taxon>
        <taxon>Fungi</taxon>
        <taxon>Dikarya</taxon>
        <taxon>Basidiomycota</taxon>
        <taxon>Agaricomycotina</taxon>
        <taxon>Agaricomycetes</taxon>
        <taxon>Agaricomycetidae</taxon>
        <taxon>Agaricales</taxon>
        <taxon>Marasmiineae</taxon>
        <taxon>Omphalotaceae</taxon>
        <taxon>Lentinula</taxon>
    </lineage>
</organism>
<evidence type="ECO:0000259" key="5">
    <source>
        <dbReference type="PROSITE" id="PS50118"/>
    </source>
</evidence>
<proteinExistence type="predicted"/>
<evidence type="ECO:0000256" key="1">
    <source>
        <dbReference type="ARBA" id="ARBA00023125"/>
    </source>
</evidence>
<reference evidence="6" key="2">
    <citation type="journal article" date="2023" name="Proc. Natl. Acad. Sci. U.S.A.">
        <title>A global phylogenomic analysis of the shiitake genus Lentinula.</title>
        <authorList>
            <person name="Sierra-Patev S."/>
            <person name="Min B."/>
            <person name="Naranjo-Ortiz M."/>
            <person name="Looney B."/>
            <person name="Konkel Z."/>
            <person name="Slot J.C."/>
            <person name="Sakamoto Y."/>
            <person name="Steenwyk J.L."/>
            <person name="Rokas A."/>
            <person name="Carro J."/>
            <person name="Camarero S."/>
            <person name="Ferreira P."/>
            <person name="Molpeceres G."/>
            <person name="Ruiz-Duenas F.J."/>
            <person name="Serrano A."/>
            <person name="Henrissat B."/>
            <person name="Drula E."/>
            <person name="Hughes K.W."/>
            <person name="Mata J.L."/>
            <person name="Ishikawa N.K."/>
            <person name="Vargas-Isla R."/>
            <person name="Ushijima S."/>
            <person name="Smith C.A."/>
            <person name="Donoghue J."/>
            <person name="Ahrendt S."/>
            <person name="Andreopoulos W."/>
            <person name="He G."/>
            <person name="LaButti K."/>
            <person name="Lipzen A."/>
            <person name="Ng V."/>
            <person name="Riley R."/>
            <person name="Sandor L."/>
            <person name="Barry K."/>
            <person name="Martinez A.T."/>
            <person name="Xiao Y."/>
            <person name="Gibbons J.G."/>
            <person name="Terashima K."/>
            <person name="Grigoriev I.V."/>
            <person name="Hibbett D."/>
        </authorList>
    </citation>
    <scope>NUCLEOTIDE SEQUENCE</scope>
    <source>
        <strain evidence="6">ET3784</strain>
    </source>
</reference>
<dbReference type="GO" id="GO:0001228">
    <property type="term" value="F:DNA-binding transcription activator activity, RNA polymerase II-specific"/>
    <property type="evidence" value="ECO:0007669"/>
    <property type="project" value="TreeGrafter"/>
</dbReference>
<comment type="caution">
    <text evidence="6">The sequence shown here is derived from an EMBL/GenBank/DDBJ whole genome shotgun (WGS) entry which is preliminary data.</text>
</comment>
<feature type="domain" description="HMG box" evidence="5">
    <location>
        <begin position="64"/>
        <end position="133"/>
    </location>
</feature>
<dbReference type="InterPro" id="IPR050140">
    <property type="entry name" value="SRY-related_HMG-box_TF-like"/>
</dbReference>
<dbReference type="CDD" id="cd01389">
    <property type="entry name" value="HMG-box_ROX1-like"/>
    <property type="match status" value="1"/>
</dbReference>
<dbReference type="InterPro" id="IPR036910">
    <property type="entry name" value="HMG_box_dom_sf"/>
</dbReference>
<dbReference type="AlphaFoldDB" id="A0AA38J399"/>
<dbReference type="SUPFAM" id="SSF47095">
    <property type="entry name" value="HMG-box"/>
    <property type="match status" value="1"/>
</dbReference>
<dbReference type="GO" id="GO:0030154">
    <property type="term" value="P:cell differentiation"/>
    <property type="evidence" value="ECO:0007669"/>
    <property type="project" value="TreeGrafter"/>
</dbReference>
<dbReference type="GO" id="GO:0005634">
    <property type="term" value="C:nucleus"/>
    <property type="evidence" value="ECO:0007669"/>
    <property type="project" value="UniProtKB-UniRule"/>
</dbReference>
<protein>
    <recommendedName>
        <fullName evidence="5">HMG box domain-containing protein</fullName>
    </recommendedName>
</protein>
<keyword evidence="2" id="KW-0804">Transcription</keyword>
<dbReference type="Proteomes" id="UP001176059">
    <property type="component" value="Unassembled WGS sequence"/>
</dbReference>
<keyword evidence="1 3" id="KW-0238">DNA-binding</keyword>
<dbReference type="Pfam" id="PF00505">
    <property type="entry name" value="HMG_box"/>
    <property type="match status" value="1"/>
</dbReference>
<dbReference type="GO" id="GO:0000978">
    <property type="term" value="F:RNA polymerase II cis-regulatory region sequence-specific DNA binding"/>
    <property type="evidence" value="ECO:0007669"/>
    <property type="project" value="TreeGrafter"/>
</dbReference>
<dbReference type="PANTHER" id="PTHR10270:SF161">
    <property type="entry name" value="SEX-DETERMINING REGION Y PROTEIN"/>
    <property type="match status" value="1"/>
</dbReference>
<reference evidence="6" key="1">
    <citation type="submission" date="2022-08" db="EMBL/GenBank/DDBJ databases">
        <authorList>
            <consortium name="DOE Joint Genome Institute"/>
            <person name="Min B."/>
            <person name="Sierra-Patev S."/>
            <person name="Naranjo-Ortiz M."/>
            <person name="Looney B."/>
            <person name="Konkel Z."/>
            <person name="Slot J.C."/>
            <person name="Sakamoto Y."/>
            <person name="Steenwyk J.L."/>
            <person name="Rokas A."/>
            <person name="Carro J."/>
            <person name="Camarero S."/>
            <person name="Ferreira P."/>
            <person name="Molpeceres G."/>
            <person name="Ruiz-duenas F.J."/>
            <person name="Serrano A."/>
            <person name="Henrissat B."/>
            <person name="Drula E."/>
            <person name="Hughes K.W."/>
            <person name="Mata J.L."/>
            <person name="Ishikawa N.K."/>
            <person name="Vargas-Isla R."/>
            <person name="Ushijima S."/>
            <person name="Smith C.A."/>
            <person name="Ahrendt S."/>
            <person name="Andreopoulos W."/>
            <person name="He G."/>
            <person name="LaButti K."/>
            <person name="Lipzen A."/>
            <person name="Ng V."/>
            <person name="Riley R."/>
            <person name="Sandor L."/>
            <person name="Barry K."/>
            <person name="Martinez A.T."/>
            <person name="Xiao Y."/>
            <person name="Gibbons J.G."/>
            <person name="Terashima K."/>
            <person name="Hibbett D.S."/>
            <person name="Grigoriev I.V."/>
        </authorList>
    </citation>
    <scope>NUCLEOTIDE SEQUENCE</scope>
    <source>
        <strain evidence="6">ET3784</strain>
    </source>
</reference>
<sequence length="411" mass="45710">MPVEPASPSGISFATNLTPITFNELDTGSAMTGDTPESELFPFANDPSSPRRPAHSKKKAENHIPRPPNAFILFRSSFIKSQHVSTEVETNHSTLSKIIGLTWQNLPEDERQVWHSKAKAALDDHRRKFPQYAFRPLHSKAKGGTEKRKVREVGQKDMKRCAKIAELLVEGKKGQELDAAIQEFDKYHVPEMVTRFEAPITERTFQRSTTTAVKIEDSDAIDTTPARPSRSTTRSPQMRSSSADRSTTYAQSRSESPGPPPLVDCDQAEQVSSNTAEGRPSLSIDTSYLNAPILPSMDTWTTRSSSPVSVANMSIPSTPYYPASPMSSSYDPAFNSYTPIHGNDSTDFSSDDYCHPLSETVDFEKTQAQYHYSQTFGIGYPNDSSVDSLYPCGFFQLSFSVHLLLFHPSFF</sequence>
<evidence type="ECO:0000256" key="2">
    <source>
        <dbReference type="ARBA" id="ARBA00023163"/>
    </source>
</evidence>
<evidence type="ECO:0000256" key="4">
    <source>
        <dbReference type="SAM" id="MobiDB-lite"/>
    </source>
</evidence>
<dbReference type="PANTHER" id="PTHR10270">
    <property type="entry name" value="SOX TRANSCRIPTION FACTOR"/>
    <property type="match status" value="1"/>
</dbReference>
<accession>A0AA38J399</accession>
<feature type="region of interest" description="Disordered" evidence="4">
    <location>
        <begin position="206"/>
        <end position="283"/>
    </location>
</feature>
<evidence type="ECO:0000313" key="7">
    <source>
        <dbReference type="Proteomes" id="UP001176059"/>
    </source>
</evidence>
<feature type="DNA-binding region" description="HMG box" evidence="3">
    <location>
        <begin position="64"/>
        <end position="133"/>
    </location>
</feature>
<gene>
    <name evidence="6" type="ORF">DFJ43DRAFT_1134542</name>
</gene>
<evidence type="ECO:0000313" key="6">
    <source>
        <dbReference type="EMBL" id="KAJ3716726.1"/>
    </source>
</evidence>
<name>A0AA38J399_9AGAR</name>
<feature type="compositionally biased region" description="Low complexity" evidence="4">
    <location>
        <begin position="223"/>
        <end position="241"/>
    </location>
</feature>
<feature type="compositionally biased region" description="Polar residues" evidence="4">
    <location>
        <begin position="243"/>
        <end position="255"/>
    </location>
</feature>
<evidence type="ECO:0000256" key="3">
    <source>
        <dbReference type="PROSITE-ProRule" id="PRU00267"/>
    </source>
</evidence>
<keyword evidence="3" id="KW-0539">Nucleus</keyword>
<dbReference type="Gene3D" id="1.10.30.10">
    <property type="entry name" value="High mobility group box domain"/>
    <property type="match status" value="1"/>
</dbReference>
<keyword evidence="7" id="KW-1185">Reference proteome</keyword>
<dbReference type="SMART" id="SM00398">
    <property type="entry name" value="HMG"/>
    <property type="match status" value="1"/>
</dbReference>
<dbReference type="PROSITE" id="PS50118">
    <property type="entry name" value="HMG_BOX_2"/>
    <property type="match status" value="1"/>
</dbReference>